<protein>
    <submittedName>
        <fullName evidence="1">D-aminopeptidase</fullName>
        <ecNumber evidence="1">3.4.11.-</ecNumber>
    </submittedName>
</protein>
<keyword evidence="1" id="KW-0378">Hydrolase</keyword>
<proteinExistence type="predicted"/>
<evidence type="ECO:0000313" key="1">
    <source>
        <dbReference type="EMBL" id="MPM73209.1"/>
    </source>
</evidence>
<dbReference type="AlphaFoldDB" id="A0A645C6D6"/>
<comment type="caution">
    <text evidence="1">The sequence shown here is derived from an EMBL/GenBank/DDBJ whole genome shotgun (WGS) entry which is preliminary data.</text>
</comment>
<sequence length="271" mass="29341">MKLYISIDAEGCTGINSFAQVTPSSPDFAWARERITQDLLAAIEGARDAGVEQILVNDAHEEGTNVILESLPSCATLIRGLSGRYSMMEGLNSSFDAVFMLGYHARRGSAGVLAHTYFPQQVRSVLFDDVPVGEFAINAALAGAMGVPVALVSGDNVVANEAGSYLPYVRAAIVKRAVSNGTAECMPPQVTYEGIRATAREALKQQLKLFVAKPPREIEVRFFNAAQAEYASMINTVERLDSARVRMDVHDYKEDFVTLLAAMLISTTAKL</sequence>
<dbReference type="EMBL" id="VSSQ01025213">
    <property type="protein sequence ID" value="MPM73209.1"/>
    <property type="molecule type" value="Genomic_DNA"/>
</dbReference>
<reference evidence="1" key="1">
    <citation type="submission" date="2019-08" db="EMBL/GenBank/DDBJ databases">
        <authorList>
            <person name="Kucharzyk K."/>
            <person name="Murdoch R.W."/>
            <person name="Higgins S."/>
            <person name="Loffler F."/>
        </authorList>
    </citation>
    <scope>NUCLEOTIDE SEQUENCE</scope>
</reference>
<dbReference type="GO" id="GO:0004177">
    <property type="term" value="F:aminopeptidase activity"/>
    <property type="evidence" value="ECO:0007669"/>
    <property type="project" value="UniProtKB-KW"/>
</dbReference>
<accession>A0A645C6D6</accession>
<dbReference type="SUPFAM" id="SSF63992">
    <property type="entry name" value="Dipeptide transport protein"/>
    <property type="match status" value="1"/>
</dbReference>
<dbReference type="CDD" id="cd08663">
    <property type="entry name" value="DAP_dppA_1"/>
    <property type="match status" value="1"/>
</dbReference>
<dbReference type="InterPro" id="IPR007035">
    <property type="entry name" value="Peptidase_M55"/>
</dbReference>
<keyword evidence="1" id="KW-0031">Aminopeptidase</keyword>
<dbReference type="InterPro" id="IPR027476">
    <property type="entry name" value="DppA_N"/>
</dbReference>
<gene>
    <name evidence="1" type="primary">dppA_17</name>
    <name evidence="1" type="ORF">SDC9_120185</name>
</gene>
<dbReference type="Gene3D" id="3.40.50.10780">
    <property type="entry name" value="Dipeptide transport protein"/>
    <property type="match status" value="1"/>
</dbReference>
<dbReference type="EC" id="3.4.11.-" evidence="1"/>
<dbReference type="InterPro" id="IPR036177">
    <property type="entry name" value="Peptidase_M55_sf"/>
</dbReference>
<dbReference type="Pfam" id="PF04951">
    <property type="entry name" value="Peptidase_M55"/>
    <property type="match status" value="1"/>
</dbReference>
<dbReference type="Gene3D" id="3.30.1360.130">
    <property type="entry name" value="Dipeptide transport protein"/>
    <property type="match status" value="1"/>
</dbReference>
<keyword evidence="1" id="KW-0645">Protease</keyword>
<organism evidence="1">
    <name type="scientific">bioreactor metagenome</name>
    <dbReference type="NCBI Taxonomy" id="1076179"/>
    <lineage>
        <taxon>unclassified sequences</taxon>
        <taxon>metagenomes</taxon>
        <taxon>ecological metagenomes</taxon>
    </lineage>
</organism>
<name>A0A645C6D6_9ZZZZ</name>
<dbReference type="PIRSF" id="PIRSF015853">
    <property type="entry name" value="Pep_DppA"/>
    <property type="match status" value="1"/>
</dbReference>